<keyword evidence="3" id="KW-0238">DNA-binding</keyword>
<evidence type="ECO:0000256" key="3">
    <source>
        <dbReference type="ARBA" id="ARBA00023125"/>
    </source>
</evidence>
<dbReference type="CDD" id="cd17535">
    <property type="entry name" value="REC_NarL-like"/>
    <property type="match status" value="1"/>
</dbReference>
<sequence length="314" mass="33797">MIAEDDALMLDLLVLGFERAGHQVLGQARNVEDLLNLVEATPVDVVVLDMQMPMRPSGGTAEEAGLEAAIRIRQRHPRVGILALSHHRKPHLVEQTVALGTGIGYQLKSQVENLPRLIKITEEVGHGGVKVDDTLVADLFARKRAAQALSELTERETAVLRLVAEGLSTHAIAARLKFADTVIESCLSAIYRKLGIEPDPGINKRVLAVLRFVQGHGRPVVPALQVLEVLDLTPGDLLAMVRCLRGEAALGTRFRSVTETGSAVDLFLVRILRNGGSVEQLSPGQTAEVRLAGTGGGEVKPTHTLVAQPQRPTP</sequence>
<dbReference type="InterPro" id="IPR001789">
    <property type="entry name" value="Sig_transdc_resp-reg_receiver"/>
</dbReference>
<keyword evidence="4" id="KW-0804">Transcription</keyword>
<feature type="modified residue" description="4-aspartylphosphate" evidence="5">
    <location>
        <position position="49"/>
    </location>
</feature>
<evidence type="ECO:0000313" key="8">
    <source>
        <dbReference type="EMBL" id="MET9844658.1"/>
    </source>
</evidence>
<dbReference type="SMART" id="SM00448">
    <property type="entry name" value="REC"/>
    <property type="match status" value="1"/>
</dbReference>
<dbReference type="Gene3D" id="1.10.10.10">
    <property type="entry name" value="Winged helix-like DNA-binding domain superfamily/Winged helix DNA-binding domain"/>
    <property type="match status" value="1"/>
</dbReference>
<keyword evidence="2" id="KW-0805">Transcription regulation</keyword>
<dbReference type="PANTHER" id="PTHR43214">
    <property type="entry name" value="TWO-COMPONENT RESPONSE REGULATOR"/>
    <property type="match status" value="1"/>
</dbReference>
<gene>
    <name evidence="8" type="ORF">ABZZ21_08740</name>
</gene>
<evidence type="ECO:0000256" key="6">
    <source>
        <dbReference type="SAM" id="MobiDB-lite"/>
    </source>
</evidence>
<dbReference type="PROSITE" id="PS50110">
    <property type="entry name" value="RESPONSE_REGULATORY"/>
    <property type="match status" value="1"/>
</dbReference>
<dbReference type="InterPro" id="IPR036388">
    <property type="entry name" value="WH-like_DNA-bd_sf"/>
</dbReference>
<evidence type="ECO:0000256" key="5">
    <source>
        <dbReference type="PROSITE-ProRule" id="PRU00169"/>
    </source>
</evidence>
<dbReference type="PANTHER" id="PTHR43214:SF24">
    <property type="entry name" value="TRANSCRIPTIONAL REGULATORY PROTEIN NARL-RELATED"/>
    <property type="match status" value="1"/>
</dbReference>
<reference evidence="8 9" key="1">
    <citation type="submission" date="2024-06" db="EMBL/GenBank/DDBJ databases">
        <title>The Natural Products Discovery Center: Release of the First 8490 Sequenced Strains for Exploring Actinobacteria Biosynthetic Diversity.</title>
        <authorList>
            <person name="Kalkreuter E."/>
            <person name="Kautsar S.A."/>
            <person name="Yang D."/>
            <person name="Bader C.D."/>
            <person name="Teijaro C.N."/>
            <person name="Fluegel L."/>
            <person name="Davis C.M."/>
            <person name="Simpson J.R."/>
            <person name="Lauterbach L."/>
            <person name="Steele A.D."/>
            <person name="Gui C."/>
            <person name="Meng S."/>
            <person name="Li G."/>
            <person name="Viehrig K."/>
            <person name="Ye F."/>
            <person name="Su P."/>
            <person name="Kiefer A.F."/>
            <person name="Nichols A."/>
            <person name="Cepeda A.J."/>
            <person name="Yan W."/>
            <person name="Fan B."/>
            <person name="Jiang Y."/>
            <person name="Adhikari A."/>
            <person name="Zheng C.-J."/>
            <person name="Schuster L."/>
            <person name="Cowan T.M."/>
            <person name="Smanski M.J."/>
            <person name="Chevrette M.G."/>
            <person name="De Carvalho L.P.S."/>
            <person name="Shen B."/>
        </authorList>
    </citation>
    <scope>NUCLEOTIDE SEQUENCE [LARGE SCALE GENOMIC DNA]</scope>
    <source>
        <strain evidence="8 9">NPDC006434</strain>
    </source>
</reference>
<name>A0ABV2USX0_9ACTN</name>
<keyword evidence="1 5" id="KW-0597">Phosphoprotein</keyword>
<evidence type="ECO:0000256" key="4">
    <source>
        <dbReference type="ARBA" id="ARBA00023163"/>
    </source>
</evidence>
<dbReference type="Proteomes" id="UP001550210">
    <property type="component" value="Unassembled WGS sequence"/>
</dbReference>
<dbReference type="InterPro" id="IPR058245">
    <property type="entry name" value="NreC/VraR/RcsB-like_REC"/>
</dbReference>
<dbReference type="EMBL" id="JBEXPZ010000009">
    <property type="protein sequence ID" value="MET9844658.1"/>
    <property type="molecule type" value="Genomic_DNA"/>
</dbReference>
<feature type="region of interest" description="Disordered" evidence="6">
    <location>
        <begin position="294"/>
        <end position="314"/>
    </location>
</feature>
<comment type="caution">
    <text evidence="8">The sequence shown here is derived from an EMBL/GenBank/DDBJ whole genome shotgun (WGS) entry which is preliminary data.</text>
</comment>
<dbReference type="InterPro" id="IPR016032">
    <property type="entry name" value="Sig_transdc_resp-reg_C-effctor"/>
</dbReference>
<dbReference type="InterPro" id="IPR000792">
    <property type="entry name" value="Tscrpt_reg_LuxR_C"/>
</dbReference>
<dbReference type="Gene3D" id="3.40.50.2300">
    <property type="match status" value="1"/>
</dbReference>
<feature type="domain" description="Response regulatory" evidence="7">
    <location>
        <begin position="1"/>
        <end position="123"/>
    </location>
</feature>
<dbReference type="SUPFAM" id="SSF46894">
    <property type="entry name" value="C-terminal effector domain of the bipartite response regulators"/>
    <property type="match status" value="1"/>
</dbReference>
<protein>
    <submittedName>
        <fullName evidence="8">Response regulator transcription factor</fullName>
    </submittedName>
</protein>
<proteinExistence type="predicted"/>
<dbReference type="SUPFAM" id="SSF52172">
    <property type="entry name" value="CheY-like"/>
    <property type="match status" value="1"/>
</dbReference>
<accession>A0ABV2USX0</accession>
<dbReference type="InterPro" id="IPR039420">
    <property type="entry name" value="WalR-like"/>
</dbReference>
<dbReference type="RefSeq" id="WP_355394575.1">
    <property type="nucleotide sequence ID" value="NZ_JBEXPZ010000009.1"/>
</dbReference>
<keyword evidence="9" id="KW-1185">Reference proteome</keyword>
<dbReference type="Pfam" id="PF00072">
    <property type="entry name" value="Response_reg"/>
    <property type="match status" value="1"/>
</dbReference>
<organism evidence="8 9">
    <name type="scientific">Streptomyces ossamyceticus</name>
    <dbReference type="NCBI Taxonomy" id="249581"/>
    <lineage>
        <taxon>Bacteria</taxon>
        <taxon>Bacillati</taxon>
        <taxon>Actinomycetota</taxon>
        <taxon>Actinomycetes</taxon>
        <taxon>Kitasatosporales</taxon>
        <taxon>Streptomycetaceae</taxon>
        <taxon>Streptomyces</taxon>
    </lineage>
</organism>
<dbReference type="SMART" id="SM00421">
    <property type="entry name" value="HTH_LUXR"/>
    <property type="match status" value="1"/>
</dbReference>
<evidence type="ECO:0000313" key="9">
    <source>
        <dbReference type="Proteomes" id="UP001550210"/>
    </source>
</evidence>
<dbReference type="PRINTS" id="PR00038">
    <property type="entry name" value="HTHLUXR"/>
</dbReference>
<evidence type="ECO:0000259" key="7">
    <source>
        <dbReference type="PROSITE" id="PS50110"/>
    </source>
</evidence>
<dbReference type="InterPro" id="IPR011006">
    <property type="entry name" value="CheY-like_superfamily"/>
</dbReference>
<dbReference type="Pfam" id="PF00196">
    <property type="entry name" value="GerE"/>
    <property type="match status" value="1"/>
</dbReference>
<evidence type="ECO:0000256" key="1">
    <source>
        <dbReference type="ARBA" id="ARBA00022553"/>
    </source>
</evidence>
<evidence type="ECO:0000256" key="2">
    <source>
        <dbReference type="ARBA" id="ARBA00023015"/>
    </source>
</evidence>